<reference evidence="1" key="1">
    <citation type="submission" date="2018-06" db="EMBL/GenBank/DDBJ databases">
        <authorList>
            <person name="Zhirakovskaya E."/>
        </authorList>
    </citation>
    <scope>NUCLEOTIDE SEQUENCE</scope>
</reference>
<dbReference type="CDD" id="cd07262">
    <property type="entry name" value="VOC_like"/>
    <property type="match status" value="1"/>
</dbReference>
<proteinExistence type="predicted"/>
<evidence type="ECO:0000313" key="1">
    <source>
        <dbReference type="EMBL" id="VAW02373.1"/>
    </source>
</evidence>
<feature type="non-terminal residue" evidence="1">
    <location>
        <position position="1"/>
    </location>
</feature>
<dbReference type="SUPFAM" id="SSF54593">
    <property type="entry name" value="Glyoxalase/Bleomycin resistance protein/Dihydroxybiphenyl dioxygenase"/>
    <property type="match status" value="1"/>
</dbReference>
<dbReference type="InterPro" id="IPR029068">
    <property type="entry name" value="Glyas_Bleomycin-R_OHBP_Dase"/>
</dbReference>
<dbReference type="AlphaFoldDB" id="A0A3B0SE92"/>
<name>A0A3B0SE92_9ZZZZ</name>
<dbReference type="PANTHER" id="PTHR35006">
    <property type="entry name" value="GLYOXALASE FAMILY PROTEIN (AFU_ORTHOLOGUE AFUA_5G14830)"/>
    <property type="match status" value="1"/>
</dbReference>
<dbReference type="Gene3D" id="3.10.180.10">
    <property type="entry name" value="2,3-Dihydroxybiphenyl 1,2-Dioxygenase, domain 1"/>
    <property type="match status" value="1"/>
</dbReference>
<sequence length="111" mass="12055">GFYDTLLVELGAKRTMEGDGFIAWGGEDGATSFCITKPFDGNPATVGNGTMMALYAPNHEMVDKIHALALELGATCEGPVGPRPEYDKNFYAGYFRDLEGNKLNVFNFPLP</sequence>
<keyword evidence="1" id="KW-0456">Lyase</keyword>
<dbReference type="GO" id="GO:0016829">
    <property type="term" value="F:lyase activity"/>
    <property type="evidence" value="ECO:0007669"/>
    <property type="project" value="UniProtKB-KW"/>
</dbReference>
<gene>
    <name evidence="1" type="ORF">MNBD_ALPHA01-2473</name>
</gene>
<organism evidence="1">
    <name type="scientific">hydrothermal vent metagenome</name>
    <dbReference type="NCBI Taxonomy" id="652676"/>
    <lineage>
        <taxon>unclassified sequences</taxon>
        <taxon>metagenomes</taxon>
        <taxon>ecological metagenomes</taxon>
    </lineage>
</organism>
<dbReference type="PANTHER" id="PTHR35006:SF1">
    <property type="entry name" value="BLL2941 PROTEIN"/>
    <property type="match status" value="1"/>
</dbReference>
<protein>
    <submittedName>
        <fullName evidence="1">Lactoylglutathione lyase and related lyases</fullName>
    </submittedName>
</protein>
<accession>A0A3B0SE92</accession>
<dbReference type="EMBL" id="UOEJ01000161">
    <property type="protein sequence ID" value="VAW02373.1"/>
    <property type="molecule type" value="Genomic_DNA"/>
</dbReference>